<comment type="caution">
    <text evidence="1">The sequence shown here is derived from an EMBL/GenBank/DDBJ whole genome shotgun (WGS) entry which is preliminary data.</text>
</comment>
<evidence type="ECO:0000313" key="2">
    <source>
        <dbReference type="Proteomes" id="UP000195338"/>
    </source>
</evidence>
<accession>A0ABY0JX47</accession>
<reference evidence="1 2" key="1">
    <citation type="submission" date="2016-04" db="EMBL/GenBank/DDBJ databases">
        <authorList>
            <person name="Mornico D."/>
        </authorList>
    </citation>
    <scope>NUCLEOTIDE SEQUENCE [LARGE SCALE GENOMIC DNA]</scope>
    <source>
        <strain evidence="1 2">A121</strain>
    </source>
</reference>
<proteinExistence type="predicted"/>
<name>A0ABY0JX47_9ENTR</name>
<protein>
    <submittedName>
        <fullName evidence="1">Uncharacterized protein</fullName>
    </submittedName>
</protein>
<gene>
    <name evidence="1" type="ORF">BN4901_0644</name>
</gene>
<keyword evidence="2" id="KW-1185">Reference proteome</keyword>
<sequence>MAREEVSDAVFCGYLTTEAKAQRAQQDARQAGCILPVVKLTKQGLISYRDQ</sequence>
<dbReference type="Proteomes" id="UP000195338">
    <property type="component" value="Unassembled WGS sequence"/>
</dbReference>
<organism evidence="1 2">
    <name type="scientific">Citrobacter europaeus</name>
    <dbReference type="NCBI Taxonomy" id="1914243"/>
    <lineage>
        <taxon>Bacteria</taxon>
        <taxon>Pseudomonadati</taxon>
        <taxon>Pseudomonadota</taxon>
        <taxon>Gammaproteobacteria</taxon>
        <taxon>Enterobacterales</taxon>
        <taxon>Enterobacteriaceae</taxon>
        <taxon>Citrobacter</taxon>
    </lineage>
</organism>
<dbReference type="EMBL" id="FLUX01000007">
    <property type="protein sequence ID" value="SCA74779.1"/>
    <property type="molecule type" value="Genomic_DNA"/>
</dbReference>
<evidence type="ECO:0000313" key="1">
    <source>
        <dbReference type="EMBL" id="SCA74779.1"/>
    </source>
</evidence>